<gene>
    <name evidence="2" type="ORF">ACFPN5_13115</name>
</gene>
<dbReference type="SUPFAM" id="SSF53098">
    <property type="entry name" value="Ribonuclease H-like"/>
    <property type="match status" value="1"/>
</dbReference>
<dbReference type="InterPro" id="IPR038717">
    <property type="entry name" value="Tc1-like_DDE_dom"/>
</dbReference>
<comment type="caution">
    <text evidence="2">The sequence shown here is derived from an EMBL/GenBank/DDBJ whole genome shotgun (WGS) entry which is preliminary data.</text>
</comment>
<accession>A0ABW0L4J9</accession>
<keyword evidence="3" id="KW-1185">Reference proteome</keyword>
<dbReference type="NCBIfam" id="NF033545">
    <property type="entry name" value="transpos_IS630"/>
    <property type="match status" value="1"/>
</dbReference>
<reference evidence="3" key="1">
    <citation type="journal article" date="2019" name="Int. J. Syst. Evol. Microbiol.">
        <title>The Global Catalogue of Microorganisms (GCM) 10K type strain sequencing project: providing services to taxonomists for standard genome sequencing and annotation.</title>
        <authorList>
            <consortium name="The Broad Institute Genomics Platform"/>
            <consortium name="The Broad Institute Genome Sequencing Center for Infectious Disease"/>
            <person name="Wu L."/>
            <person name="Ma J."/>
        </authorList>
    </citation>
    <scope>NUCLEOTIDE SEQUENCE [LARGE SCALE GENOMIC DNA]</scope>
    <source>
        <strain evidence="3">KACC 12649</strain>
    </source>
</reference>
<dbReference type="Pfam" id="PF13358">
    <property type="entry name" value="DDE_3"/>
    <property type="match status" value="1"/>
</dbReference>
<organism evidence="2 3">
    <name type="scientific">Massilia niabensis</name>
    <dbReference type="NCBI Taxonomy" id="544910"/>
    <lineage>
        <taxon>Bacteria</taxon>
        <taxon>Pseudomonadati</taxon>
        <taxon>Pseudomonadota</taxon>
        <taxon>Betaproteobacteria</taxon>
        <taxon>Burkholderiales</taxon>
        <taxon>Oxalobacteraceae</taxon>
        <taxon>Telluria group</taxon>
        <taxon>Massilia</taxon>
    </lineage>
</organism>
<dbReference type="Gene3D" id="3.30.420.10">
    <property type="entry name" value="Ribonuclease H-like superfamily/Ribonuclease H"/>
    <property type="match status" value="1"/>
</dbReference>
<dbReference type="InterPro" id="IPR036397">
    <property type="entry name" value="RNaseH_sf"/>
</dbReference>
<dbReference type="RefSeq" id="WP_379783882.1">
    <property type="nucleotide sequence ID" value="NZ_JBHSMU010000013.1"/>
</dbReference>
<protein>
    <submittedName>
        <fullName evidence="2">IS630 family transposase</fullName>
    </submittedName>
</protein>
<proteinExistence type="predicted"/>
<evidence type="ECO:0000259" key="1">
    <source>
        <dbReference type="Pfam" id="PF13358"/>
    </source>
</evidence>
<dbReference type="Proteomes" id="UP001596050">
    <property type="component" value="Unassembled WGS sequence"/>
</dbReference>
<dbReference type="EMBL" id="JBHSMU010000013">
    <property type="protein sequence ID" value="MFC5460743.1"/>
    <property type="molecule type" value="Genomic_DNA"/>
</dbReference>
<dbReference type="InterPro" id="IPR012337">
    <property type="entry name" value="RNaseH-like_sf"/>
</dbReference>
<sequence>MNSSASCCILTNQVSAPIPPVQYGWGKIGQTRAVAPLAHRQRVNVLGALRHDGQLIWTNQQRPTTRDDVIAFFDQIAAQPHKVPRIVLIDNAGIHKGDPINKKRRQWAKHGLYLYYLPPYSPELNRIEILWKHAKHFWRRFVAKNGADLLDEIQSLMSDFGSKFTINFG</sequence>
<evidence type="ECO:0000313" key="2">
    <source>
        <dbReference type="EMBL" id="MFC5460743.1"/>
    </source>
</evidence>
<dbReference type="InterPro" id="IPR047655">
    <property type="entry name" value="Transpos_IS630-like"/>
</dbReference>
<evidence type="ECO:0000313" key="3">
    <source>
        <dbReference type="Proteomes" id="UP001596050"/>
    </source>
</evidence>
<feature type="domain" description="Tc1-like transposase DDE" evidence="1">
    <location>
        <begin position="20"/>
        <end position="140"/>
    </location>
</feature>
<name>A0ABW0L4J9_9BURK</name>